<dbReference type="EMBL" id="CP002382">
    <property type="protein sequence ID" value="AEP08987.1"/>
    <property type="molecule type" value="Genomic_DNA"/>
</dbReference>
<sequence>MAYLEHFNGHDLDLLVALPYRAGLFVSSSDSQGENKADAEELKVLHDLIEAQAKGMYESAFVHEVMVETFARRADWRNWGEHLDTVPGECRNTVLMLSHVVPSGKIQQRDIDAFKGILLQIGLDVAKAYREYDRNESWTARFYRRLGIMVDGLLGIVRGEHYSSSELLNISYEEDIALNTLAEALRADLVAQVEKATLHTGETIPHT</sequence>
<dbReference type="AlphaFoldDB" id="G2KP86"/>
<accession>G2KP86</accession>
<organism evidence="1 2">
    <name type="scientific">Micavibrio aeruginosavorus (strain ARL-13)</name>
    <dbReference type="NCBI Taxonomy" id="856793"/>
    <lineage>
        <taxon>Bacteria</taxon>
        <taxon>Pseudomonadati</taxon>
        <taxon>Bdellovibrionota</taxon>
        <taxon>Bdellovibrionia</taxon>
        <taxon>Bdellovibrionales</taxon>
        <taxon>Pseudobdellovibrionaceae</taxon>
        <taxon>Micavibrio</taxon>
    </lineage>
</organism>
<protein>
    <submittedName>
        <fullName evidence="1">Uncharacterized protein</fullName>
    </submittedName>
</protein>
<evidence type="ECO:0000313" key="1">
    <source>
        <dbReference type="EMBL" id="AEP08987.1"/>
    </source>
</evidence>
<dbReference type="STRING" id="856793.MICA_653"/>
<dbReference type="HOGENOM" id="CLU_1407355_0_0_5"/>
<keyword evidence="2" id="KW-1185">Reference proteome</keyword>
<dbReference type="KEGG" id="mai:MICA_653"/>
<dbReference type="Proteomes" id="UP000009286">
    <property type="component" value="Chromosome"/>
</dbReference>
<proteinExistence type="predicted"/>
<evidence type="ECO:0000313" key="2">
    <source>
        <dbReference type="Proteomes" id="UP000009286"/>
    </source>
</evidence>
<gene>
    <name evidence="1" type="ordered locus">MICA_653</name>
</gene>
<dbReference type="RefSeq" id="WP_014102210.1">
    <property type="nucleotide sequence ID" value="NC_016026.1"/>
</dbReference>
<reference evidence="1 2" key="1">
    <citation type="journal article" date="2011" name="BMC Genomics">
        <title>Genomic insights into an obligate epibiotic bacterial predator: Micavibrio aeruginosavorus ARL-13.</title>
        <authorList>
            <person name="Wang Z."/>
            <person name="Kadouri D."/>
            <person name="Wu M."/>
        </authorList>
    </citation>
    <scope>NUCLEOTIDE SEQUENCE [LARGE SCALE GENOMIC DNA]</scope>
    <source>
        <strain evidence="1 2">ARL-13</strain>
    </source>
</reference>
<dbReference type="OrthoDB" id="9819810at2"/>
<name>G2KP86_MICAA</name>